<dbReference type="PROSITE" id="PS50006">
    <property type="entry name" value="FHA_DOMAIN"/>
    <property type="match status" value="1"/>
</dbReference>
<dbReference type="CDD" id="cd00060">
    <property type="entry name" value="FHA"/>
    <property type="match status" value="1"/>
</dbReference>
<feature type="region of interest" description="Disordered" evidence="1">
    <location>
        <begin position="226"/>
        <end position="326"/>
    </location>
</feature>
<keyword evidence="5" id="KW-1185">Reference proteome</keyword>
<feature type="compositionally biased region" description="Polar residues" evidence="1">
    <location>
        <begin position="226"/>
        <end position="248"/>
    </location>
</feature>
<evidence type="ECO:0000313" key="4">
    <source>
        <dbReference type="EMBL" id="KAF2020284.1"/>
    </source>
</evidence>
<keyword evidence="2" id="KW-0812">Transmembrane</keyword>
<keyword evidence="2" id="KW-1133">Transmembrane helix</keyword>
<feature type="transmembrane region" description="Helical" evidence="2">
    <location>
        <begin position="591"/>
        <end position="615"/>
    </location>
</feature>
<dbReference type="SMART" id="SM00240">
    <property type="entry name" value="FHA"/>
    <property type="match status" value="1"/>
</dbReference>
<reference evidence="4" key="1">
    <citation type="journal article" date="2020" name="Stud. Mycol.">
        <title>101 Dothideomycetes genomes: a test case for predicting lifestyles and emergence of pathogens.</title>
        <authorList>
            <person name="Haridas S."/>
            <person name="Albert R."/>
            <person name="Binder M."/>
            <person name="Bloem J."/>
            <person name="Labutti K."/>
            <person name="Salamov A."/>
            <person name="Andreopoulos B."/>
            <person name="Baker S."/>
            <person name="Barry K."/>
            <person name="Bills G."/>
            <person name="Bluhm B."/>
            <person name="Cannon C."/>
            <person name="Castanera R."/>
            <person name="Culley D."/>
            <person name="Daum C."/>
            <person name="Ezra D."/>
            <person name="Gonzalez J."/>
            <person name="Henrissat B."/>
            <person name="Kuo A."/>
            <person name="Liang C."/>
            <person name="Lipzen A."/>
            <person name="Lutzoni F."/>
            <person name="Magnuson J."/>
            <person name="Mondo S."/>
            <person name="Nolan M."/>
            <person name="Ohm R."/>
            <person name="Pangilinan J."/>
            <person name="Park H.-J."/>
            <person name="Ramirez L."/>
            <person name="Alfaro M."/>
            <person name="Sun H."/>
            <person name="Tritt A."/>
            <person name="Yoshinaga Y."/>
            <person name="Zwiers L.-H."/>
            <person name="Turgeon B."/>
            <person name="Goodwin S."/>
            <person name="Spatafora J."/>
            <person name="Crous P."/>
            <person name="Grigoriev I."/>
        </authorList>
    </citation>
    <scope>NUCLEOTIDE SEQUENCE</scope>
    <source>
        <strain evidence="4">CBS 175.79</strain>
    </source>
</reference>
<dbReference type="PANTHER" id="PTHR23308">
    <property type="entry name" value="NUCLEAR INHIBITOR OF PROTEIN PHOSPHATASE-1"/>
    <property type="match status" value="1"/>
</dbReference>
<dbReference type="SUPFAM" id="SSF49879">
    <property type="entry name" value="SMAD/FHA domain"/>
    <property type="match status" value="1"/>
</dbReference>
<dbReference type="InterPro" id="IPR008984">
    <property type="entry name" value="SMAD_FHA_dom_sf"/>
</dbReference>
<protein>
    <recommendedName>
        <fullName evidence="3">FHA domain-containing protein</fullName>
    </recommendedName>
</protein>
<feature type="compositionally biased region" description="Low complexity" evidence="1">
    <location>
        <begin position="345"/>
        <end position="359"/>
    </location>
</feature>
<dbReference type="InterPro" id="IPR000253">
    <property type="entry name" value="FHA_dom"/>
</dbReference>
<sequence>MADSMEISLLSLDGRDDFRKRTFIITPSTTVPIGRSSKNTIKNLMPAADNAYIDSPVISRDHARLSVSAPFYPFDTPGVYIADNGSMHGTYLNGSRLPRHELQRLHDGDVLRFGDNVVRDTESFIAKTYRYNARRAPQIKAEGPDGSFPRGISVPDGATSDDEELHPEEVTPPSRPNLYGSKGNPVNVDDFEDGPRSLPSYHELEILAEKDDSLLIEVSATNLHNRGQKATPSAASPNAFNEDVTSLPSPAHYTLADGDSSEDEDDIDYPDEESDQPMSTSDDETDSASEGDLDDAGDNVISDVDSECDSLNSPIARADQDTQTTNPSLNAVLNQEHEEVTVAPIATPTNAPPAQAQPTEKLDDTASYEQYRSMPNPISFYQPTGPQLHSESFSNGYWSDNIGGSLSRPLAPKYVGWDDCLDIGAVAARNDATPDHWYRGPDFTRDNMAGYNRTPTFDTIPHPDGQVSGDPTDNMRRTYTDGTVAVDTANAVIGVPTPATPDMNSTIMASPPTAFRTGVSIAEIVDNCPQQPLTPPSEPSPANLKRKADVLDDVEYDELPHSAEAGAAEDAVVPQAHPEVQPRPPKKKSRVIGPMASGVAGFVLGGVAVVSALLWTPEQVFEQFLS</sequence>
<feature type="compositionally biased region" description="Acidic residues" evidence="1">
    <location>
        <begin position="259"/>
        <end position="297"/>
    </location>
</feature>
<feature type="region of interest" description="Disordered" evidence="1">
    <location>
        <begin position="567"/>
        <end position="592"/>
    </location>
</feature>
<keyword evidence="2" id="KW-0472">Membrane</keyword>
<feature type="domain" description="FHA" evidence="3">
    <location>
        <begin position="31"/>
        <end position="97"/>
    </location>
</feature>
<evidence type="ECO:0000256" key="2">
    <source>
        <dbReference type="SAM" id="Phobius"/>
    </source>
</evidence>
<name>A0A6A5Y6V0_9PLEO</name>
<evidence type="ECO:0000256" key="1">
    <source>
        <dbReference type="SAM" id="MobiDB-lite"/>
    </source>
</evidence>
<feature type="region of interest" description="Disordered" evidence="1">
    <location>
        <begin position="136"/>
        <end position="196"/>
    </location>
</feature>
<proteinExistence type="predicted"/>
<dbReference type="Proteomes" id="UP000799778">
    <property type="component" value="Unassembled WGS sequence"/>
</dbReference>
<evidence type="ECO:0000313" key="5">
    <source>
        <dbReference type="Proteomes" id="UP000799778"/>
    </source>
</evidence>
<dbReference type="InterPro" id="IPR050923">
    <property type="entry name" value="Cell_Proc_Reg/RNA_Proc"/>
</dbReference>
<gene>
    <name evidence="4" type="ORF">BU24DRAFT_490066</name>
</gene>
<dbReference type="EMBL" id="ML978067">
    <property type="protein sequence ID" value="KAF2020284.1"/>
    <property type="molecule type" value="Genomic_DNA"/>
</dbReference>
<dbReference type="RefSeq" id="XP_033388623.1">
    <property type="nucleotide sequence ID" value="XM_033533685.1"/>
</dbReference>
<dbReference type="AlphaFoldDB" id="A0A6A5Y6V0"/>
<dbReference type="OrthoDB" id="4096268at2759"/>
<feature type="region of interest" description="Disordered" evidence="1">
    <location>
        <begin position="345"/>
        <end position="364"/>
    </location>
</feature>
<dbReference type="Pfam" id="PF00498">
    <property type="entry name" value="FHA"/>
    <property type="match status" value="1"/>
</dbReference>
<dbReference type="GeneID" id="54291082"/>
<evidence type="ECO:0000259" key="3">
    <source>
        <dbReference type="PROSITE" id="PS50006"/>
    </source>
</evidence>
<organism evidence="4 5">
    <name type="scientific">Aaosphaeria arxii CBS 175.79</name>
    <dbReference type="NCBI Taxonomy" id="1450172"/>
    <lineage>
        <taxon>Eukaryota</taxon>
        <taxon>Fungi</taxon>
        <taxon>Dikarya</taxon>
        <taxon>Ascomycota</taxon>
        <taxon>Pezizomycotina</taxon>
        <taxon>Dothideomycetes</taxon>
        <taxon>Pleosporomycetidae</taxon>
        <taxon>Pleosporales</taxon>
        <taxon>Pleosporales incertae sedis</taxon>
        <taxon>Aaosphaeria</taxon>
    </lineage>
</organism>
<accession>A0A6A5Y6V0</accession>
<dbReference type="Gene3D" id="2.60.200.20">
    <property type="match status" value="1"/>
</dbReference>